<dbReference type="SUPFAM" id="SSF55797">
    <property type="entry name" value="PR-1-like"/>
    <property type="match status" value="1"/>
</dbReference>
<dbReference type="Proteomes" id="UP001148614">
    <property type="component" value="Unassembled WGS sequence"/>
</dbReference>
<dbReference type="InterPro" id="IPR001283">
    <property type="entry name" value="CRISP-related"/>
</dbReference>
<sequence>MASTGTCLAGWWVTRDTPGAYPLGRKVSNTPGAIWAMETKSCLSLLHHNNGPSPGSALDPALHLPVRPVARSLSQGIWGSQLARPSPPPSASRSFISVVPCLLVYSRVSTQTSNKVTNFYQVENMKSSIFVAATSAALALANPLDKRVLETEVVVEYYTVTVTGNAPAATHAHHKFRPHPQPTEEETTVEAAETTTTVVQTTAEPTTTSQPVVYVTVTPEETEESTTTTAKAATTTKASTVVDTPAQASDSGSTEGGSFESIAVYHHNIHRSNHSSPEVTWNAEIAGYAANTAATCVFAHDMDQGSGGYGQNIALWGVSSGAEELGASGAVKMATTNMWYDGEFNSFLPEYYGQATPDMVNFESWGHLSQVVWASTTTVGCHAQFCPKGTAYSNLDSWFTVCNYHPPGNVGGAYAKNINKPKGDASVVV</sequence>
<dbReference type="SMART" id="SM00198">
    <property type="entry name" value="SCP"/>
    <property type="match status" value="1"/>
</dbReference>
<proteinExistence type="predicted"/>
<protein>
    <recommendedName>
        <fullName evidence="1">SCP domain-containing protein</fullName>
    </recommendedName>
</protein>
<evidence type="ECO:0000313" key="3">
    <source>
        <dbReference type="Proteomes" id="UP001148614"/>
    </source>
</evidence>
<dbReference type="Pfam" id="PF00188">
    <property type="entry name" value="CAP"/>
    <property type="match status" value="1"/>
</dbReference>
<dbReference type="Gene3D" id="3.40.33.10">
    <property type="entry name" value="CAP"/>
    <property type="match status" value="1"/>
</dbReference>
<gene>
    <name evidence="2" type="ORF">NPX13_g1946</name>
</gene>
<keyword evidence="3" id="KW-1185">Reference proteome</keyword>
<dbReference type="PRINTS" id="PR00837">
    <property type="entry name" value="V5TPXLIKE"/>
</dbReference>
<comment type="caution">
    <text evidence="2">The sequence shown here is derived from an EMBL/GenBank/DDBJ whole genome shotgun (WGS) entry which is preliminary data.</text>
</comment>
<organism evidence="2 3">
    <name type="scientific">Xylaria arbuscula</name>
    <dbReference type="NCBI Taxonomy" id="114810"/>
    <lineage>
        <taxon>Eukaryota</taxon>
        <taxon>Fungi</taxon>
        <taxon>Dikarya</taxon>
        <taxon>Ascomycota</taxon>
        <taxon>Pezizomycotina</taxon>
        <taxon>Sordariomycetes</taxon>
        <taxon>Xylariomycetidae</taxon>
        <taxon>Xylariales</taxon>
        <taxon>Xylariaceae</taxon>
        <taxon>Xylaria</taxon>
    </lineage>
</organism>
<evidence type="ECO:0000259" key="1">
    <source>
        <dbReference type="SMART" id="SM00198"/>
    </source>
</evidence>
<evidence type="ECO:0000313" key="2">
    <source>
        <dbReference type="EMBL" id="KAJ3578618.1"/>
    </source>
</evidence>
<dbReference type="InterPro" id="IPR014044">
    <property type="entry name" value="CAP_dom"/>
</dbReference>
<reference evidence="2" key="1">
    <citation type="submission" date="2022-07" db="EMBL/GenBank/DDBJ databases">
        <title>Genome Sequence of Xylaria arbuscula.</title>
        <authorList>
            <person name="Buettner E."/>
        </authorList>
    </citation>
    <scope>NUCLEOTIDE SEQUENCE</scope>
    <source>
        <strain evidence="2">VT107</strain>
    </source>
</reference>
<feature type="domain" description="SCP" evidence="1">
    <location>
        <begin position="258"/>
        <end position="412"/>
    </location>
</feature>
<accession>A0A9W8TPM5</accession>
<dbReference type="VEuPathDB" id="FungiDB:F4678DRAFT_464089"/>
<dbReference type="InterPro" id="IPR035940">
    <property type="entry name" value="CAP_sf"/>
</dbReference>
<name>A0A9W8TPM5_9PEZI</name>
<dbReference type="AlphaFoldDB" id="A0A9W8TPM5"/>
<dbReference type="PANTHER" id="PTHR10334">
    <property type="entry name" value="CYSTEINE-RICH SECRETORY PROTEIN-RELATED"/>
    <property type="match status" value="1"/>
</dbReference>
<dbReference type="EMBL" id="JANPWZ010000190">
    <property type="protein sequence ID" value="KAJ3578618.1"/>
    <property type="molecule type" value="Genomic_DNA"/>
</dbReference>
<dbReference type="FunFam" id="3.40.33.10:FF:000018">
    <property type="entry name" value="SCP-like extracellular protein, putative"/>
    <property type="match status" value="1"/>
</dbReference>
<dbReference type="CDD" id="cd05380">
    <property type="entry name" value="CAP_euk"/>
    <property type="match status" value="1"/>
</dbReference>